<dbReference type="PANTHER" id="PTHR12298">
    <property type="entry name" value="PCDC2 PROGRAMMED CELL DEATH PROTEIN 2 -RELATED"/>
    <property type="match status" value="1"/>
</dbReference>
<comment type="caution">
    <text evidence="2">The sequence shown here is derived from an EMBL/GenBank/DDBJ whole genome shotgun (WGS) entry which is preliminary data.</text>
</comment>
<dbReference type="Proteomes" id="UP001632038">
    <property type="component" value="Unassembled WGS sequence"/>
</dbReference>
<protein>
    <recommendedName>
        <fullName evidence="1">Programmed cell death protein 2 C-terminal domain-containing protein</fullName>
    </recommendedName>
</protein>
<name>A0ABD3E0G0_9LAMI</name>
<feature type="domain" description="Programmed cell death protein 2 C-terminal" evidence="1">
    <location>
        <begin position="3"/>
        <end position="104"/>
    </location>
</feature>
<dbReference type="AlphaFoldDB" id="A0ABD3E0G0"/>
<keyword evidence="3" id="KW-1185">Reference proteome</keyword>
<dbReference type="Pfam" id="PF04194">
    <property type="entry name" value="PDCD2_C"/>
    <property type="match status" value="1"/>
</dbReference>
<evidence type="ECO:0000313" key="2">
    <source>
        <dbReference type="EMBL" id="KAL3647961.1"/>
    </source>
</evidence>
<dbReference type="PANTHER" id="PTHR12298:SF4">
    <property type="entry name" value="PROGRAMMED CELL DEATH PROTEIN 2"/>
    <property type="match status" value="1"/>
</dbReference>
<proteinExistence type="predicted"/>
<dbReference type="InterPro" id="IPR007320">
    <property type="entry name" value="PDCD2_C"/>
</dbReference>
<dbReference type="EMBL" id="JAVIJP010000009">
    <property type="protein sequence ID" value="KAL3647961.1"/>
    <property type="molecule type" value="Genomic_DNA"/>
</dbReference>
<reference evidence="3" key="1">
    <citation type="journal article" date="2024" name="IScience">
        <title>Strigolactones Initiate the Formation of Haustorium-like Structures in Castilleja.</title>
        <authorList>
            <person name="Buerger M."/>
            <person name="Peterson D."/>
            <person name="Chory J."/>
        </authorList>
    </citation>
    <scope>NUCLEOTIDE SEQUENCE [LARGE SCALE GENOMIC DNA]</scope>
</reference>
<gene>
    <name evidence="2" type="ORF">CASFOL_008929</name>
</gene>
<sequence length="118" mass="13514">MSWASFQERISLAPKQILRCTLALLWQSYYGPYLVVGHETLIFPSVTTVVANDVWNFRILPQLLYFFHVQDHEDSLDWATIVVYTCEASCEGPMGYKEEFGWVQLAYQSISAPITTTA</sequence>
<evidence type="ECO:0000313" key="3">
    <source>
        <dbReference type="Proteomes" id="UP001632038"/>
    </source>
</evidence>
<organism evidence="2 3">
    <name type="scientific">Castilleja foliolosa</name>
    <dbReference type="NCBI Taxonomy" id="1961234"/>
    <lineage>
        <taxon>Eukaryota</taxon>
        <taxon>Viridiplantae</taxon>
        <taxon>Streptophyta</taxon>
        <taxon>Embryophyta</taxon>
        <taxon>Tracheophyta</taxon>
        <taxon>Spermatophyta</taxon>
        <taxon>Magnoliopsida</taxon>
        <taxon>eudicotyledons</taxon>
        <taxon>Gunneridae</taxon>
        <taxon>Pentapetalae</taxon>
        <taxon>asterids</taxon>
        <taxon>lamiids</taxon>
        <taxon>Lamiales</taxon>
        <taxon>Orobanchaceae</taxon>
        <taxon>Pedicularideae</taxon>
        <taxon>Castillejinae</taxon>
        <taxon>Castilleja</taxon>
    </lineage>
</organism>
<accession>A0ABD3E0G0</accession>
<evidence type="ECO:0000259" key="1">
    <source>
        <dbReference type="Pfam" id="PF04194"/>
    </source>
</evidence>